<reference evidence="2 3" key="1">
    <citation type="submission" date="2016-10" db="EMBL/GenBank/DDBJ databases">
        <authorList>
            <person name="de Groot N.N."/>
        </authorList>
    </citation>
    <scope>NUCLEOTIDE SEQUENCE [LARGE SCALE GENOMIC DNA]</scope>
    <source>
        <strain evidence="2 3">DSM 26130</strain>
    </source>
</reference>
<dbReference type="STRING" id="662367.SAMN05216167_12723"/>
<proteinExistence type="predicted"/>
<name>A0A1I2FSH4_9BACT</name>
<gene>
    <name evidence="2" type="ORF">SAMN05216167_12723</name>
</gene>
<keyword evidence="3" id="KW-1185">Reference proteome</keyword>
<evidence type="ECO:0000256" key="1">
    <source>
        <dbReference type="SAM" id="MobiDB-lite"/>
    </source>
</evidence>
<evidence type="ECO:0000313" key="3">
    <source>
        <dbReference type="Proteomes" id="UP000198598"/>
    </source>
</evidence>
<accession>A0A1I2FSH4</accession>
<sequence>MPSDVEHPSPRHKGGTPPGRISDVWNVVTPMKSVSKATVGLTARKGTTLQWEEEDSRSESW</sequence>
<dbReference type="Proteomes" id="UP000198598">
    <property type="component" value="Unassembled WGS sequence"/>
</dbReference>
<organism evidence="2 3">
    <name type="scientific">Spirosoma endophyticum</name>
    <dbReference type="NCBI Taxonomy" id="662367"/>
    <lineage>
        <taxon>Bacteria</taxon>
        <taxon>Pseudomonadati</taxon>
        <taxon>Bacteroidota</taxon>
        <taxon>Cytophagia</taxon>
        <taxon>Cytophagales</taxon>
        <taxon>Cytophagaceae</taxon>
        <taxon>Spirosoma</taxon>
    </lineage>
</organism>
<protein>
    <submittedName>
        <fullName evidence="2">Uncharacterized protein</fullName>
    </submittedName>
</protein>
<dbReference type="EMBL" id="FOLQ01000027">
    <property type="protein sequence ID" value="SFF07401.1"/>
    <property type="molecule type" value="Genomic_DNA"/>
</dbReference>
<evidence type="ECO:0000313" key="2">
    <source>
        <dbReference type="EMBL" id="SFF07401.1"/>
    </source>
</evidence>
<dbReference type="AlphaFoldDB" id="A0A1I2FSH4"/>
<feature type="region of interest" description="Disordered" evidence="1">
    <location>
        <begin position="1"/>
        <end position="23"/>
    </location>
</feature>